<accession>A0A4Y2G7J2</accession>
<reference evidence="2 3" key="1">
    <citation type="journal article" date="2019" name="Sci. Rep.">
        <title>Orb-weaving spider Araneus ventricosus genome elucidates the spidroin gene catalogue.</title>
        <authorList>
            <person name="Kono N."/>
            <person name="Nakamura H."/>
            <person name="Ohtoshi R."/>
            <person name="Moran D.A.P."/>
            <person name="Shinohara A."/>
            <person name="Yoshida Y."/>
            <person name="Fujiwara M."/>
            <person name="Mori M."/>
            <person name="Tomita M."/>
            <person name="Arakawa K."/>
        </authorList>
    </citation>
    <scope>NUCLEOTIDE SEQUENCE [LARGE SCALE GENOMIC DNA]</scope>
</reference>
<proteinExistence type="predicted"/>
<gene>
    <name evidence="2" type="ORF">AVEN_158190_1</name>
</gene>
<dbReference type="EMBL" id="BGPR01001244">
    <property type="protein sequence ID" value="GBM49217.1"/>
    <property type="molecule type" value="Genomic_DNA"/>
</dbReference>
<protein>
    <submittedName>
        <fullName evidence="2">Uncharacterized protein</fullName>
    </submittedName>
</protein>
<feature type="region of interest" description="Disordered" evidence="1">
    <location>
        <begin position="41"/>
        <end position="67"/>
    </location>
</feature>
<organism evidence="2 3">
    <name type="scientific">Araneus ventricosus</name>
    <name type="common">Orbweaver spider</name>
    <name type="synonym">Epeira ventricosa</name>
    <dbReference type="NCBI Taxonomy" id="182803"/>
    <lineage>
        <taxon>Eukaryota</taxon>
        <taxon>Metazoa</taxon>
        <taxon>Ecdysozoa</taxon>
        <taxon>Arthropoda</taxon>
        <taxon>Chelicerata</taxon>
        <taxon>Arachnida</taxon>
        <taxon>Araneae</taxon>
        <taxon>Araneomorphae</taxon>
        <taxon>Entelegynae</taxon>
        <taxon>Araneoidea</taxon>
        <taxon>Araneidae</taxon>
        <taxon>Araneus</taxon>
    </lineage>
</organism>
<comment type="caution">
    <text evidence="2">The sequence shown here is derived from an EMBL/GenBank/DDBJ whole genome shotgun (WGS) entry which is preliminary data.</text>
</comment>
<evidence type="ECO:0000256" key="1">
    <source>
        <dbReference type="SAM" id="MobiDB-lite"/>
    </source>
</evidence>
<keyword evidence="3" id="KW-1185">Reference proteome</keyword>
<dbReference type="Proteomes" id="UP000499080">
    <property type="component" value="Unassembled WGS sequence"/>
</dbReference>
<sequence>MTHLKLEIHGRTVPHHLERYSPDSSSFQPIHLFIEAPSKRHNRSLQSPRATGPTIPPAFERDSPSRFPERASLPLPHAVFAFLREACSPLPTIVFQFYGLVRRMETGIG</sequence>
<evidence type="ECO:0000313" key="2">
    <source>
        <dbReference type="EMBL" id="GBM49217.1"/>
    </source>
</evidence>
<dbReference type="AlphaFoldDB" id="A0A4Y2G7J2"/>
<name>A0A4Y2G7J2_ARAVE</name>
<evidence type="ECO:0000313" key="3">
    <source>
        <dbReference type="Proteomes" id="UP000499080"/>
    </source>
</evidence>